<keyword evidence="7" id="KW-1185">Reference proteome</keyword>
<name>A0AA39KZJ7_MICHY</name>
<evidence type="ECO:0000313" key="6">
    <source>
        <dbReference type="EMBL" id="KAK0179427.1"/>
    </source>
</evidence>
<organism evidence="6 7">
    <name type="scientific">Microctonus hyperodae</name>
    <name type="common">Parasitoid wasp</name>
    <dbReference type="NCBI Taxonomy" id="165561"/>
    <lineage>
        <taxon>Eukaryota</taxon>
        <taxon>Metazoa</taxon>
        <taxon>Ecdysozoa</taxon>
        <taxon>Arthropoda</taxon>
        <taxon>Hexapoda</taxon>
        <taxon>Insecta</taxon>
        <taxon>Pterygota</taxon>
        <taxon>Neoptera</taxon>
        <taxon>Endopterygota</taxon>
        <taxon>Hymenoptera</taxon>
        <taxon>Apocrita</taxon>
        <taxon>Ichneumonoidea</taxon>
        <taxon>Braconidae</taxon>
        <taxon>Euphorinae</taxon>
        <taxon>Microctonus</taxon>
    </lineage>
</organism>
<dbReference type="Proteomes" id="UP001168972">
    <property type="component" value="Unassembled WGS sequence"/>
</dbReference>
<proteinExistence type="predicted"/>
<dbReference type="GO" id="GO:0003677">
    <property type="term" value="F:DNA binding"/>
    <property type="evidence" value="ECO:0007669"/>
    <property type="project" value="UniProtKB-KW"/>
</dbReference>
<dbReference type="SUPFAM" id="SSF57716">
    <property type="entry name" value="Glucocorticoid receptor-like (DNA-binding domain)"/>
    <property type="match status" value="1"/>
</dbReference>
<feature type="domain" description="THAP-type" evidence="5">
    <location>
        <begin position="15"/>
        <end position="86"/>
    </location>
</feature>
<dbReference type="Pfam" id="PF05485">
    <property type="entry name" value="THAP"/>
    <property type="match status" value="1"/>
</dbReference>
<evidence type="ECO:0000313" key="7">
    <source>
        <dbReference type="Proteomes" id="UP001168972"/>
    </source>
</evidence>
<dbReference type="InterPro" id="IPR006612">
    <property type="entry name" value="THAP_Znf"/>
</dbReference>
<keyword evidence="4" id="KW-0238">DNA-binding</keyword>
<keyword evidence="1" id="KW-0479">Metal-binding</keyword>
<evidence type="ECO:0000256" key="2">
    <source>
        <dbReference type="ARBA" id="ARBA00022771"/>
    </source>
</evidence>
<protein>
    <recommendedName>
        <fullName evidence="5">THAP-type domain-containing protein</fullName>
    </recommendedName>
</protein>
<reference evidence="6" key="2">
    <citation type="submission" date="2023-03" db="EMBL/GenBank/DDBJ databases">
        <authorList>
            <person name="Inwood S.N."/>
            <person name="Skelly J.G."/>
            <person name="Guhlin J."/>
            <person name="Harrop T.W.R."/>
            <person name="Goldson S.G."/>
            <person name="Dearden P.K."/>
        </authorList>
    </citation>
    <scope>NUCLEOTIDE SEQUENCE</scope>
    <source>
        <strain evidence="6">Lincoln</strain>
        <tissue evidence="6">Whole body</tissue>
    </source>
</reference>
<dbReference type="AlphaFoldDB" id="A0AA39KZJ7"/>
<evidence type="ECO:0000256" key="3">
    <source>
        <dbReference type="ARBA" id="ARBA00022833"/>
    </source>
</evidence>
<dbReference type="EMBL" id="JAQQBR010000003">
    <property type="protein sequence ID" value="KAK0179427.1"/>
    <property type="molecule type" value="Genomic_DNA"/>
</dbReference>
<reference evidence="6" key="1">
    <citation type="journal article" date="2023" name="bioRxiv">
        <title>Scaffold-level genome assemblies of two parasitoid biocontrol wasps reveal the parthenogenesis mechanism and an associated novel virus.</title>
        <authorList>
            <person name="Inwood S."/>
            <person name="Skelly J."/>
            <person name="Guhlin J."/>
            <person name="Harrop T."/>
            <person name="Goldson S."/>
            <person name="Dearden P."/>
        </authorList>
    </citation>
    <scope>NUCLEOTIDE SEQUENCE</scope>
    <source>
        <strain evidence="6">Lincoln</strain>
        <tissue evidence="6">Whole body</tissue>
    </source>
</reference>
<evidence type="ECO:0000259" key="5">
    <source>
        <dbReference type="Pfam" id="PF05485"/>
    </source>
</evidence>
<keyword evidence="3" id="KW-0862">Zinc</keyword>
<gene>
    <name evidence="6" type="ORF">PV327_005180</name>
</gene>
<comment type="caution">
    <text evidence="6">The sequence shown here is derived from an EMBL/GenBank/DDBJ whole genome shotgun (WGS) entry which is preliminary data.</text>
</comment>
<keyword evidence="2" id="KW-0863">Zinc-finger</keyword>
<sequence length="101" mass="11827">MNVTDKISKKSGRKCCVNGCQSRESEKSNISFHNFLKGNSSFVIRKNLFNKEEAIDRRKLWMQKLKMNLNSDVSYMTVCSKYFNKNDYHLSGLLIFYVIIT</sequence>
<dbReference type="GO" id="GO:0008270">
    <property type="term" value="F:zinc ion binding"/>
    <property type="evidence" value="ECO:0007669"/>
    <property type="project" value="UniProtKB-KW"/>
</dbReference>
<accession>A0AA39KZJ7</accession>
<evidence type="ECO:0000256" key="1">
    <source>
        <dbReference type="ARBA" id="ARBA00022723"/>
    </source>
</evidence>
<evidence type="ECO:0000256" key="4">
    <source>
        <dbReference type="ARBA" id="ARBA00023125"/>
    </source>
</evidence>